<evidence type="ECO:0000256" key="1">
    <source>
        <dbReference type="SAM" id="MobiDB-lite"/>
    </source>
</evidence>
<feature type="transmembrane region" description="Helical" evidence="2">
    <location>
        <begin position="414"/>
        <end position="432"/>
    </location>
</feature>
<evidence type="ECO:0008006" key="5">
    <source>
        <dbReference type="Google" id="ProtNLM"/>
    </source>
</evidence>
<dbReference type="Proteomes" id="UP000603200">
    <property type="component" value="Unassembled WGS sequence"/>
</dbReference>
<feature type="transmembrane region" description="Helical" evidence="2">
    <location>
        <begin position="312"/>
        <end position="343"/>
    </location>
</feature>
<keyword evidence="2" id="KW-0472">Membrane</keyword>
<feature type="transmembrane region" description="Helical" evidence="2">
    <location>
        <begin position="211"/>
        <end position="228"/>
    </location>
</feature>
<reference evidence="3 4" key="1">
    <citation type="submission" date="2021-01" db="EMBL/GenBank/DDBJ databases">
        <title>Whole genome shotgun sequence of Actinoplanes humidus NBRC 14915.</title>
        <authorList>
            <person name="Komaki H."/>
            <person name="Tamura T."/>
        </authorList>
    </citation>
    <scope>NUCLEOTIDE SEQUENCE [LARGE SCALE GENOMIC DNA]</scope>
    <source>
        <strain evidence="3 4">NBRC 14915</strain>
    </source>
</reference>
<keyword evidence="2" id="KW-0812">Transmembrane</keyword>
<feature type="compositionally biased region" description="Basic and acidic residues" evidence="1">
    <location>
        <begin position="18"/>
        <end position="36"/>
    </location>
</feature>
<dbReference type="EMBL" id="BOMN01000001">
    <property type="protein sequence ID" value="GIE17008.1"/>
    <property type="molecule type" value="Genomic_DNA"/>
</dbReference>
<keyword evidence="2" id="KW-1133">Transmembrane helix</keyword>
<evidence type="ECO:0000256" key="2">
    <source>
        <dbReference type="SAM" id="Phobius"/>
    </source>
</evidence>
<name>A0ABQ3ZEL1_9ACTN</name>
<organism evidence="3 4">
    <name type="scientific">Winogradskya humida</name>
    <dbReference type="NCBI Taxonomy" id="113566"/>
    <lineage>
        <taxon>Bacteria</taxon>
        <taxon>Bacillati</taxon>
        <taxon>Actinomycetota</taxon>
        <taxon>Actinomycetes</taxon>
        <taxon>Micromonosporales</taxon>
        <taxon>Micromonosporaceae</taxon>
        <taxon>Winogradskya</taxon>
    </lineage>
</organism>
<feature type="transmembrane region" description="Helical" evidence="2">
    <location>
        <begin position="42"/>
        <end position="59"/>
    </location>
</feature>
<comment type="caution">
    <text evidence="3">The sequence shown here is derived from an EMBL/GenBank/DDBJ whole genome shotgun (WGS) entry which is preliminary data.</text>
</comment>
<feature type="transmembrane region" description="Helical" evidence="2">
    <location>
        <begin position="466"/>
        <end position="487"/>
    </location>
</feature>
<dbReference type="RefSeq" id="WP_203834321.1">
    <property type="nucleotide sequence ID" value="NZ_BAAATV010000001.1"/>
</dbReference>
<feature type="transmembrane region" description="Helical" evidence="2">
    <location>
        <begin position="438"/>
        <end position="459"/>
    </location>
</feature>
<accession>A0ABQ3ZEL1</accession>
<gene>
    <name evidence="3" type="ORF">Ahu01nite_001100</name>
</gene>
<protein>
    <recommendedName>
        <fullName evidence="5">Serine/threonine protein kinase</fullName>
    </recommendedName>
</protein>
<evidence type="ECO:0000313" key="3">
    <source>
        <dbReference type="EMBL" id="GIE17008.1"/>
    </source>
</evidence>
<feature type="transmembrane region" description="Helical" evidence="2">
    <location>
        <begin position="179"/>
        <end position="199"/>
    </location>
</feature>
<sequence>MISNSVTRYLPPPGPPDAAHDDETARGTGAGHRDPRPGIIRAGAKPAVLVAGVVTGYVLIRGRADGNIGPWGIVEALPWPYLFLLVLPAIVFFHELQRGMRRVVLSLALAAQVITIYGSVAFSESMPRFATAWLHAGFTTQILQTGETATGMDARFSWPGFFAAAGVFSEAVGLEPLSLLRWAPMCFALLFLAPLALLFRALHGSARVRWTGLWVFTVANWVGQDYFAPQAFAFFLHLAGLSVVTAVFLGGARSVTRSRPVGRIRAMLTLPADVNPEGAAVTYGQRSFLIVLLVIVSAAVAMSHQLTPFMLAMTLCLLALTGVLRIALLPLATVIITVGWLCYGAQDYWNGHMSAIFGSAGQVSSVVSSGVGSRIVGSTVHQAIVNLRIAFAGVMWLLAAAGLIHLLRSRKYGLILGIIAGAPFLMLGLQAYGGEGMLRVYLFSLPATALLAAHACASLAARARPVAAVVAVAGLLVLPVSLVARYGNESYEHVSAQEGAAVAALYDIAPYGSTLVCLSPNLSWRNIGLSQYDYAQAVLDQFAVHRVDLAIAAMGTNPKGAYLIVTRGQIAYGEEVYGLPADWGRSVQRDIVGSRRFTTVFHNDDATVYRLEPVKEARR</sequence>
<feature type="region of interest" description="Disordered" evidence="1">
    <location>
        <begin position="1"/>
        <end position="36"/>
    </location>
</feature>
<feature type="transmembrane region" description="Helical" evidence="2">
    <location>
        <begin position="234"/>
        <end position="255"/>
    </location>
</feature>
<feature type="transmembrane region" description="Helical" evidence="2">
    <location>
        <begin position="389"/>
        <end position="407"/>
    </location>
</feature>
<feature type="transmembrane region" description="Helical" evidence="2">
    <location>
        <begin position="79"/>
        <end position="96"/>
    </location>
</feature>
<feature type="transmembrane region" description="Helical" evidence="2">
    <location>
        <begin position="103"/>
        <end position="122"/>
    </location>
</feature>
<keyword evidence="4" id="KW-1185">Reference proteome</keyword>
<feature type="transmembrane region" description="Helical" evidence="2">
    <location>
        <begin position="288"/>
        <end position="306"/>
    </location>
</feature>
<evidence type="ECO:0000313" key="4">
    <source>
        <dbReference type="Proteomes" id="UP000603200"/>
    </source>
</evidence>
<proteinExistence type="predicted"/>